<evidence type="ECO:0000313" key="3">
    <source>
        <dbReference type="Proteomes" id="UP000585614"/>
    </source>
</evidence>
<accession>A0A7J7R0Q6</accession>
<sequence>MPGRGGSSGQQLAGWPGTAERSIVRSVPPLPPHLGHIPGLQSHGPVALTTSSRACGLLMSSLPQGQMTSAAQIGAGLGVPLGRPLLEDRNSFISAQYGCVAGKGVEIQASPLAHLPVPTCLCQVVGLGDWARSPRWLWPAQRLKGQEGGCLSCPEGGATGPAAAGAGQW</sequence>
<dbReference type="EMBL" id="JACAGC010000035">
    <property type="protein sequence ID" value="KAF6269718.1"/>
    <property type="molecule type" value="Genomic_DNA"/>
</dbReference>
<gene>
    <name evidence="2" type="ORF">mRhiFer1_009695</name>
</gene>
<reference evidence="2 3" key="1">
    <citation type="journal article" date="2020" name="Nature">
        <title>Six reference-quality genomes reveal evolution of bat adaptations.</title>
        <authorList>
            <person name="Jebb D."/>
            <person name="Huang Z."/>
            <person name="Pippel M."/>
            <person name="Hughes G.M."/>
            <person name="Lavrichenko K."/>
            <person name="Devanna P."/>
            <person name="Winkler S."/>
            <person name="Jermiin L.S."/>
            <person name="Skirmuntt E.C."/>
            <person name="Katzourakis A."/>
            <person name="Burkitt-Gray L."/>
            <person name="Ray D.A."/>
            <person name="Sullivan K.A.M."/>
            <person name="Roscito J.G."/>
            <person name="Kirilenko B.M."/>
            <person name="Davalos L.M."/>
            <person name="Corthals A.P."/>
            <person name="Power M.L."/>
            <person name="Jones G."/>
            <person name="Ransome R.D."/>
            <person name="Dechmann D.K.N."/>
            <person name="Locatelli A.G."/>
            <person name="Puechmaille S.J."/>
            <person name="Fedrigo O."/>
            <person name="Jarvis E.D."/>
            <person name="Hiller M."/>
            <person name="Vernes S.C."/>
            <person name="Myers E.W."/>
            <person name="Teeling E.C."/>
        </authorList>
    </citation>
    <scope>NUCLEOTIDE SEQUENCE [LARGE SCALE GENOMIC DNA]</scope>
    <source>
        <strain evidence="2">MRhiFer1</strain>
        <tissue evidence="2">Lung</tissue>
    </source>
</reference>
<evidence type="ECO:0000313" key="2">
    <source>
        <dbReference type="EMBL" id="KAF6269718.1"/>
    </source>
</evidence>
<proteinExistence type="predicted"/>
<protein>
    <submittedName>
        <fullName evidence="2">Uncharacterized protein</fullName>
    </submittedName>
</protein>
<comment type="caution">
    <text evidence="2">The sequence shown here is derived from an EMBL/GenBank/DDBJ whole genome shotgun (WGS) entry which is preliminary data.</text>
</comment>
<evidence type="ECO:0000256" key="1">
    <source>
        <dbReference type="SAM" id="MobiDB-lite"/>
    </source>
</evidence>
<feature type="region of interest" description="Disordered" evidence="1">
    <location>
        <begin position="23"/>
        <end position="42"/>
    </location>
</feature>
<dbReference type="Proteomes" id="UP000585614">
    <property type="component" value="Unassembled WGS sequence"/>
</dbReference>
<organism evidence="2 3">
    <name type="scientific">Rhinolophus ferrumequinum</name>
    <name type="common">Greater horseshoe bat</name>
    <dbReference type="NCBI Taxonomy" id="59479"/>
    <lineage>
        <taxon>Eukaryota</taxon>
        <taxon>Metazoa</taxon>
        <taxon>Chordata</taxon>
        <taxon>Craniata</taxon>
        <taxon>Vertebrata</taxon>
        <taxon>Euteleostomi</taxon>
        <taxon>Mammalia</taxon>
        <taxon>Eutheria</taxon>
        <taxon>Laurasiatheria</taxon>
        <taxon>Chiroptera</taxon>
        <taxon>Yinpterochiroptera</taxon>
        <taxon>Rhinolophoidea</taxon>
        <taxon>Rhinolophidae</taxon>
        <taxon>Rhinolophinae</taxon>
        <taxon>Rhinolophus</taxon>
    </lineage>
</organism>
<name>A0A7J7R0Q6_RHIFE</name>
<dbReference type="AlphaFoldDB" id="A0A7J7R0Q6"/>